<protein>
    <recommendedName>
        <fullName evidence="3">Minor tail protein</fullName>
    </recommendedName>
</protein>
<proteinExistence type="predicted"/>
<sequence length="379" mass="41610">MVVNAYVFETRGGALLQQVEPSDLQWSENANQAETIDITFNLKSDAEGSRDWRNLGTPWKHSIAVDVNGRLEGGPILPHDFADASGSLKMTARGGRILFTRRSILPPAALTQSLTLPTGVPDTSLDSSWSGLDYGTIAKRIGQQACAWPGAGDLPIVWPADRAGTRTKSYDAIERKKVDDAWSDLSALQHGPDIRLRLEWDGPDRFRWVFETGTEEQPRLQGPDIFDWEVGAGGSGLTVQRDPSRMASLAWSEGGRSDDTTIVRSLYDPTLIDNGFPLLEIETDASSSIVDPATLDAWNVETMRTARKPWEFWSFNVRADQTPFPYEYGPGSLVNVIVTEDTPVTGGYVPPGTYTRRIAGLSGAISDWVTITCGEVYDD</sequence>
<comment type="caution">
    <text evidence="1">The sequence shown here is derived from an EMBL/GenBank/DDBJ whole genome shotgun (WGS) entry which is preliminary data.</text>
</comment>
<dbReference type="PATRIC" id="fig|1333857.3.peg.724"/>
<dbReference type="RefSeq" id="WP_021198708.1">
    <property type="nucleotide sequence ID" value="NZ_ATAO01000079.1"/>
</dbReference>
<dbReference type="EMBL" id="ATAO01000079">
    <property type="protein sequence ID" value="EQM83428.1"/>
    <property type="molecule type" value="Genomic_DNA"/>
</dbReference>
<organism evidence="1 2">
    <name type="scientific">Microbacterium maritypicum MF109</name>
    <dbReference type="NCBI Taxonomy" id="1333857"/>
    <lineage>
        <taxon>Bacteria</taxon>
        <taxon>Bacillati</taxon>
        <taxon>Actinomycetota</taxon>
        <taxon>Actinomycetes</taxon>
        <taxon>Micrococcales</taxon>
        <taxon>Microbacteriaceae</taxon>
        <taxon>Microbacterium</taxon>
    </lineage>
</organism>
<evidence type="ECO:0000313" key="1">
    <source>
        <dbReference type="EMBL" id="EQM83428.1"/>
    </source>
</evidence>
<dbReference type="Proteomes" id="UP000016033">
    <property type="component" value="Unassembled WGS sequence"/>
</dbReference>
<evidence type="ECO:0000313" key="2">
    <source>
        <dbReference type="Proteomes" id="UP000016033"/>
    </source>
</evidence>
<gene>
    <name evidence="1" type="ORF">L687_12475</name>
</gene>
<dbReference type="AlphaFoldDB" id="T5KIC6"/>
<accession>T5KIC6</accession>
<reference evidence="1 2" key="1">
    <citation type="journal article" date="2013" name="Genome Announc.">
        <title>Whole-genome sequences of five oyster-associated bacteria show potential for crude oil hydrocarbon degradation.</title>
        <authorList>
            <person name="Chauhan A."/>
            <person name="Green S."/>
            <person name="Pathak A."/>
            <person name="Thomas J."/>
            <person name="Venkatramanan R."/>
        </authorList>
    </citation>
    <scope>NUCLEOTIDE SEQUENCE [LARGE SCALE GENOMIC DNA]</scope>
    <source>
        <strain evidence="1 2">MF109</strain>
    </source>
</reference>
<name>T5KIC6_MICMQ</name>
<evidence type="ECO:0008006" key="3">
    <source>
        <dbReference type="Google" id="ProtNLM"/>
    </source>
</evidence>